<comment type="caution">
    <text evidence="2">The sequence shown here is derived from an EMBL/GenBank/DDBJ whole genome shotgun (WGS) entry which is preliminary data.</text>
</comment>
<keyword evidence="1" id="KW-0472">Membrane</keyword>
<keyword evidence="1" id="KW-0812">Transmembrane</keyword>
<protein>
    <submittedName>
        <fullName evidence="2">Uncharacterized protein</fullName>
    </submittedName>
</protein>
<evidence type="ECO:0000313" key="3">
    <source>
        <dbReference type="Proteomes" id="UP001381693"/>
    </source>
</evidence>
<reference evidence="2 3" key="1">
    <citation type="submission" date="2023-11" db="EMBL/GenBank/DDBJ databases">
        <title>Halocaridina rubra genome assembly.</title>
        <authorList>
            <person name="Smith C."/>
        </authorList>
    </citation>
    <scope>NUCLEOTIDE SEQUENCE [LARGE SCALE GENOMIC DNA]</scope>
    <source>
        <strain evidence="2">EP-1</strain>
        <tissue evidence="2">Whole</tissue>
    </source>
</reference>
<dbReference type="Proteomes" id="UP001381693">
    <property type="component" value="Unassembled WGS sequence"/>
</dbReference>
<evidence type="ECO:0000256" key="1">
    <source>
        <dbReference type="SAM" id="Phobius"/>
    </source>
</evidence>
<organism evidence="2 3">
    <name type="scientific">Halocaridina rubra</name>
    <name type="common">Hawaiian red shrimp</name>
    <dbReference type="NCBI Taxonomy" id="373956"/>
    <lineage>
        <taxon>Eukaryota</taxon>
        <taxon>Metazoa</taxon>
        <taxon>Ecdysozoa</taxon>
        <taxon>Arthropoda</taxon>
        <taxon>Crustacea</taxon>
        <taxon>Multicrustacea</taxon>
        <taxon>Malacostraca</taxon>
        <taxon>Eumalacostraca</taxon>
        <taxon>Eucarida</taxon>
        <taxon>Decapoda</taxon>
        <taxon>Pleocyemata</taxon>
        <taxon>Caridea</taxon>
        <taxon>Atyoidea</taxon>
        <taxon>Atyidae</taxon>
        <taxon>Halocaridina</taxon>
    </lineage>
</organism>
<gene>
    <name evidence="2" type="ORF">SK128_014816</name>
</gene>
<dbReference type="AlphaFoldDB" id="A0AAN8WYY2"/>
<sequence length="57" mass="6176">MTPTQSAVSRALGLHDLQAFSVNVAASSWATLFFVLRCLCNTSKATNHRQVRASTPL</sequence>
<keyword evidence="3" id="KW-1185">Reference proteome</keyword>
<name>A0AAN8WYY2_HALRR</name>
<proteinExistence type="predicted"/>
<accession>A0AAN8WYY2</accession>
<evidence type="ECO:0000313" key="2">
    <source>
        <dbReference type="EMBL" id="KAK7071133.1"/>
    </source>
</evidence>
<keyword evidence="1" id="KW-1133">Transmembrane helix</keyword>
<feature type="non-terminal residue" evidence="2">
    <location>
        <position position="57"/>
    </location>
</feature>
<feature type="transmembrane region" description="Helical" evidence="1">
    <location>
        <begin position="20"/>
        <end position="40"/>
    </location>
</feature>
<dbReference type="EMBL" id="JAXCGZ010015131">
    <property type="protein sequence ID" value="KAK7071133.1"/>
    <property type="molecule type" value="Genomic_DNA"/>
</dbReference>